<dbReference type="GeneID" id="3922299"/>
<evidence type="ECO:0000256" key="4">
    <source>
        <dbReference type="ARBA" id="ARBA00022898"/>
    </source>
</evidence>
<dbReference type="Gene3D" id="3.40.640.10">
    <property type="entry name" value="Type I PLP-dependent aspartate aminotransferase-like (Major domain)"/>
    <property type="match status" value="1"/>
</dbReference>
<dbReference type="KEGG" id="mhu:Mhun_2142"/>
<evidence type="ECO:0000256" key="6">
    <source>
        <dbReference type="RuleBase" id="RU004508"/>
    </source>
</evidence>
<dbReference type="SUPFAM" id="SSF53383">
    <property type="entry name" value="PLP-dependent transferases"/>
    <property type="match status" value="1"/>
</dbReference>
<dbReference type="Proteomes" id="UP000001941">
    <property type="component" value="Chromosome"/>
</dbReference>
<comment type="cofactor">
    <cofactor evidence="1">
        <name>pyridoxal 5'-phosphate</name>
        <dbReference type="ChEBI" id="CHEBI:597326"/>
    </cofactor>
</comment>
<dbReference type="RefSeq" id="WP_011449106.1">
    <property type="nucleotide sequence ID" value="NC_007796.1"/>
</dbReference>
<dbReference type="PIRSF" id="PIRSF000390">
    <property type="entry name" value="PLP_StrS"/>
    <property type="match status" value="1"/>
</dbReference>
<accession>Q2FSE0</accession>
<proteinExistence type="inferred from homology"/>
<gene>
    <name evidence="7" type="ordered locus">Mhun_2142</name>
</gene>
<keyword evidence="8" id="KW-1185">Reference proteome</keyword>
<dbReference type="InterPro" id="IPR000653">
    <property type="entry name" value="DegT/StrS_aminotransferase"/>
</dbReference>
<evidence type="ECO:0000313" key="8">
    <source>
        <dbReference type="Proteomes" id="UP000001941"/>
    </source>
</evidence>
<dbReference type="InterPro" id="IPR015422">
    <property type="entry name" value="PyrdxlP-dep_Trfase_small"/>
</dbReference>
<keyword evidence="3" id="KW-0808">Transferase</keyword>
<dbReference type="InterPro" id="IPR015421">
    <property type="entry name" value="PyrdxlP-dep_Trfase_major"/>
</dbReference>
<dbReference type="PANTHER" id="PTHR30244:SF34">
    <property type="entry name" value="DTDP-4-AMINO-4,6-DIDEOXYGALACTOSE TRANSAMINASE"/>
    <property type="match status" value="1"/>
</dbReference>
<dbReference type="InParanoid" id="Q2FSE0"/>
<evidence type="ECO:0000256" key="2">
    <source>
        <dbReference type="ARBA" id="ARBA00022576"/>
    </source>
</evidence>
<dbReference type="InterPro" id="IPR015424">
    <property type="entry name" value="PyrdxlP-dep_Trfase"/>
</dbReference>
<dbReference type="FunFam" id="3.40.640.10:FF:000090">
    <property type="entry name" value="Pyridoxal phosphate-dependent aminotransferase"/>
    <property type="match status" value="1"/>
</dbReference>
<evidence type="ECO:0000256" key="1">
    <source>
        <dbReference type="ARBA" id="ARBA00001933"/>
    </source>
</evidence>
<protein>
    <submittedName>
        <fullName evidence="7">DegT/DnrJ/EryC1/StrS aminotransferase</fullName>
    </submittedName>
</protein>
<dbReference type="GO" id="GO:0008483">
    <property type="term" value="F:transaminase activity"/>
    <property type="evidence" value="ECO:0007669"/>
    <property type="project" value="UniProtKB-KW"/>
</dbReference>
<name>Q2FSE0_METHJ</name>
<dbReference type="STRING" id="323259.Mhun_2142"/>
<dbReference type="EnsemblBacteria" id="ABD41848">
    <property type="protein sequence ID" value="ABD41848"/>
    <property type="gene ID" value="Mhun_2142"/>
</dbReference>
<dbReference type="Gene3D" id="3.90.1150.10">
    <property type="entry name" value="Aspartate Aminotransferase, domain 1"/>
    <property type="match status" value="1"/>
</dbReference>
<keyword evidence="4 6" id="KW-0663">Pyridoxal phosphate</keyword>
<reference evidence="8" key="1">
    <citation type="journal article" date="2016" name="Stand. Genomic Sci.">
        <title>Complete genome sequence of Methanospirillum hungatei type strain JF1.</title>
        <authorList>
            <person name="Gunsalus R.P."/>
            <person name="Cook L.E."/>
            <person name="Crable B."/>
            <person name="Rohlin L."/>
            <person name="McDonald E."/>
            <person name="Mouttaki H."/>
            <person name="Sieber J.R."/>
            <person name="Poweleit N."/>
            <person name="Zhou H."/>
            <person name="Lapidus A.L."/>
            <person name="Daligault H.E."/>
            <person name="Land M."/>
            <person name="Gilna P."/>
            <person name="Ivanova N."/>
            <person name="Kyrpides N."/>
            <person name="Culley D.E."/>
            <person name="McInerney M.J."/>
        </authorList>
    </citation>
    <scope>NUCLEOTIDE SEQUENCE [LARGE SCALE GENOMIC DNA]</scope>
    <source>
        <strain evidence="8">ATCC 27890 / DSM 864 / NBRC 100397 / JF-1</strain>
    </source>
</reference>
<dbReference type="eggNOG" id="arCOG00118">
    <property type="taxonomic scope" value="Archaea"/>
</dbReference>
<keyword evidence="2 7" id="KW-0032">Aminotransferase</keyword>
<evidence type="ECO:0000313" key="7">
    <source>
        <dbReference type="EMBL" id="ABD41848.1"/>
    </source>
</evidence>
<dbReference type="HOGENOM" id="CLU_033332_7_2_2"/>
<evidence type="ECO:0000256" key="3">
    <source>
        <dbReference type="ARBA" id="ARBA00022679"/>
    </source>
</evidence>
<dbReference type="Pfam" id="PF01041">
    <property type="entry name" value="DegT_DnrJ_EryC1"/>
    <property type="match status" value="1"/>
</dbReference>
<sequence length="362" mass="39613">MIPVARPFVGQEEADAAARVIFSGMLASGQEVIHFEKEFADFCGTPHAVATSNGTTALHMAMAALGIGPGDEVIVPSFTFIASATSVSMCGASPVLADIEEKTYCIDPEKVLELISPQTKAIIGVHLFGQPCDIRALSDICTDHALHFIEDCAQAHGAQYKGRAVGSYGTCGCFSFYPTKNMTCGEGGMVTSTNPEFINRIRLLINHGQKEKYLHTELGYNFRLTDIAAAIGRVQLRKLPEMNQSRQENADFFTKKIVRRGIIPPFVRQDSTHVYHQYAIRVTDQADITRDELVSDLNRKGIGAAIHYPIPIHKQPVYEGKIQPCGCPVSEKISREILSLPVYPGLTLEQRDSITQAVNGCE</sequence>
<dbReference type="GO" id="GO:0030170">
    <property type="term" value="F:pyridoxal phosphate binding"/>
    <property type="evidence" value="ECO:0007669"/>
    <property type="project" value="TreeGrafter"/>
</dbReference>
<evidence type="ECO:0000256" key="5">
    <source>
        <dbReference type="ARBA" id="ARBA00037999"/>
    </source>
</evidence>
<dbReference type="GO" id="GO:0000271">
    <property type="term" value="P:polysaccharide biosynthetic process"/>
    <property type="evidence" value="ECO:0007669"/>
    <property type="project" value="TreeGrafter"/>
</dbReference>
<dbReference type="EMBL" id="CP000254">
    <property type="protein sequence ID" value="ABD41848.1"/>
    <property type="molecule type" value="Genomic_DNA"/>
</dbReference>
<comment type="similarity">
    <text evidence="5 6">Belongs to the DegT/DnrJ/EryC1 family.</text>
</comment>
<organism evidence="7 8">
    <name type="scientific">Methanospirillum hungatei JF-1 (strain ATCC 27890 / DSM 864 / NBRC 100397 / JF-1)</name>
    <dbReference type="NCBI Taxonomy" id="323259"/>
    <lineage>
        <taxon>Archaea</taxon>
        <taxon>Methanobacteriati</taxon>
        <taxon>Methanobacteriota</taxon>
        <taxon>Stenosarchaea group</taxon>
        <taxon>Methanomicrobia</taxon>
        <taxon>Methanomicrobiales</taxon>
        <taxon>Methanospirillaceae</taxon>
        <taxon>Methanospirillum</taxon>
    </lineage>
</organism>
<dbReference type="CDD" id="cd00616">
    <property type="entry name" value="AHBA_syn"/>
    <property type="match status" value="1"/>
</dbReference>
<dbReference type="PANTHER" id="PTHR30244">
    <property type="entry name" value="TRANSAMINASE"/>
    <property type="match status" value="1"/>
</dbReference>
<dbReference type="OrthoDB" id="10355at2157"/>
<dbReference type="AlphaFoldDB" id="Q2FSE0"/>